<reference evidence="1" key="1">
    <citation type="journal article" date="2021" name="G3 (Bethesda)">
        <title>Genome and transcriptome analysis of the beet armyworm Spodoptera exigua reveals targets for pest control. .</title>
        <authorList>
            <person name="Simon S."/>
            <person name="Breeschoten T."/>
            <person name="Jansen H.J."/>
            <person name="Dirks R.P."/>
            <person name="Schranz M.E."/>
            <person name="Ros V.I.D."/>
        </authorList>
    </citation>
    <scope>NUCLEOTIDE SEQUENCE</scope>
    <source>
        <strain evidence="1">TB_SE_WUR_2020</strain>
    </source>
</reference>
<gene>
    <name evidence="1" type="ORF">HF086_003927</name>
</gene>
<dbReference type="EMBL" id="JACEFF010000672">
    <property type="protein sequence ID" value="KAH9633077.1"/>
    <property type="molecule type" value="Genomic_DNA"/>
</dbReference>
<sequence length="444" mass="52207">MVNELPLVLNTHNNEFYLNKITENLVNDILNIETKFPTTYIQPTIKEIKEFVRDEITFFLEKSRVAISTKRMEYLEIELIDILLDLVNATDIDEYVMEVITTLFRVAGKLPEYKAKYFTNLLLKDYKEFFFRESFFHVKGDSDRGRPDIYSVFDSINGIENAKKEKRFDECTQRLIDAIKKWISKLTIPNNDKKVIEVIVTDLANDIVDRHKFLLLNPNNKSTDFEELEYLKFLIFKWTNKLLGEENIAILEHTNELMNEIKDIPKCPMENTCLQLTITNDADGVSDKNYADSLTEQILKWYQNLKSILHLNENINPIKAIRNLSEEIEKSFNSREDGVVVKTVTKWVEMVFKNKLDISKVEQLTNIIKRVPFTKEKNEIDPKYEKVLIRSYEDLVDEWIDTVPIDPKKIDTFTNNKNEIIHDIAVKISKIKTKIEKYTVRSHS</sequence>
<dbReference type="Proteomes" id="UP000814243">
    <property type="component" value="Unassembled WGS sequence"/>
</dbReference>
<organism evidence="1 2">
    <name type="scientific">Spodoptera exigua</name>
    <name type="common">Beet armyworm</name>
    <name type="synonym">Noctua fulgens</name>
    <dbReference type="NCBI Taxonomy" id="7107"/>
    <lineage>
        <taxon>Eukaryota</taxon>
        <taxon>Metazoa</taxon>
        <taxon>Ecdysozoa</taxon>
        <taxon>Arthropoda</taxon>
        <taxon>Hexapoda</taxon>
        <taxon>Insecta</taxon>
        <taxon>Pterygota</taxon>
        <taxon>Neoptera</taxon>
        <taxon>Endopterygota</taxon>
        <taxon>Lepidoptera</taxon>
        <taxon>Glossata</taxon>
        <taxon>Ditrysia</taxon>
        <taxon>Noctuoidea</taxon>
        <taxon>Noctuidae</taxon>
        <taxon>Amphipyrinae</taxon>
        <taxon>Spodoptera</taxon>
    </lineage>
</organism>
<accession>A0A922SCM5</accession>
<evidence type="ECO:0000313" key="2">
    <source>
        <dbReference type="Proteomes" id="UP000814243"/>
    </source>
</evidence>
<comment type="caution">
    <text evidence="1">The sequence shown here is derived from an EMBL/GenBank/DDBJ whole genome shotgun (WGS) entry which is preliminary data.</text>
</comment>
<name>A0A922SCM5_SPOEX</name>
<proteinExistence type="predicted"/>
<dbReference type="AlphaFoldDB" id="A0A922SCM5"/>
<protein>
    <submittedName>
        <fullName evidence="1">Uncharacterized protein</fullName>
    </submittedName>
</protein>
<evidence type="ECO:0000313" key="1">
    <source>
        <dbReference type="EMBL" id="KAH9633077.1"/>
    </source>
</evidence>